<dbReference type="InterPro" id="IPR007123">
    <property type="entry name" value="Gelsolin-like_dom"/>
</dbReference>
<feature type="domain" description="Sec23/Sec24 helical" evidence="8">
    <location>
        <begin position="745"/>
        <end position="846"/>
    </location>
</feature>
<dbReference type="STRING" id="361077.A0A151ZIT2"/>
<dbReference type="InterPro" id="IPR036465">
    <property type="entry name" value="vWFA_dom_sf"/>
</dbReference>
<dbReference type="PANTHER" id="PTHR13803">
    <property type="entry name" value="SEC24-RELATED PROTEIN"/>
    <property type="match status" value="1"/>
</dbReference>
<dbReference type="SUPFAM" id="SSF53300">
    <property type="entry name" value="vWA-like"/>
    <property type="match status" value="1"/>
</dbReference>
<evidence type="ECO:0000256" key="4">
    <source>
        <dbReference type="SAM" id="MobiDB-lite"/>
    </source>
</evidence>
<feature type="compositionally biased region" description="Low complexity" evidence="4">
    <location>
        <begin position="77"/>
        <end position="107"/>
    </location>
</feature>
<evidence type="ECO:0000259" key="5">
    <source>
        <dbReference type="Pfam" id="PF00626"/>
    </source>
</evidence>
<organism evidence="10 11">
    <name type="scientific">Tieghemostelium lacteum</name>
    <name type="common">Slime mold</name>
    <name type="synonym">Dictyostelium lacteum</name>
    <dbReference type="NCBI Taxonomy" id="361077"/>
    <lineage>
        <taxon>Eukaryota</taxon>
        <taxon>Amoebozoa</taxon>
        <taxon>Evosea</taxon>
        <taxon>Eumycetozoa</taxon>
        <taxon>Dictyostelia</taxon>
        <taxon>Dictyosteliales</taxon>
        <taxon>Raperosteliaceae</taxon>
        <taxon>Tieghemostelium</taxon>
    </lineage>
</organism>
<dbReference type="InterPro" id="IPR006895">
    <property type="entry name" value="Znf_Sec23_Sec24"/>
</dbReference>
<dbReference type="GO" id="GO:0030127">
    <property type="term" value="C:COPII vesicle coat"/>
    <property type="evidence" value="ECO:0007669"/>
    <property type="project" value="InterPro"/>
</dbReference>
<dbReference type="AlphaFoldDB" id="A0A151ZIT2"/>
<evidence type="ECO:0000259" key="8">
    <source>
        <dbReference type="Pfam" id="PF04815"/>
    </source>
</evidence>
<dbReference type="Gene3D" id="1.20.120.730">
    <property type="entry name" value="Sec23/Sec24 helical domain"/>
    <property type="match status" value="1"/>
</dbReference>
<feature type="domain" description="Sec23/Sec24 trunk" evidence="7">
    <location>
        <begin position="416"/>
        <end position="643"/>
    </location>
</feature>
<keyword evidence="2" id="KW-0813">Transport</keyword>
<dbReference type="Pfam" id="PF04815">
    <property type="entry name" value="Sec23_helical"/>
    <property type="match status" value="1"/>
</dbReference>
<comment type="similarity">
    <text evidence="1">Belongs to the SEC23/SEC24 family. SEC24 subfamily.</text>
</comment>
<dbReference type="Pfam" id="PF00626">
    <property type="entry name" value="Gelsolin"/>
    <property type="match status" value="1"/>
</dbReference>
<dbReference type="InterPro" id="IPR029006">
    <property type="entry name" value="ADF-H/Gelsolin-like_dom_sf"/>
</dbReference>
<dbReference type="Gene3D" id="3.40.50.410">
    <property type="entry name" value="von Willebrand factor, type A domain"/>
    <property type="match status" value="1"/>
</dbReference>
<evidence type="ECO:0000259" key="6">
    <source>
        <dbReference type="Pfam" id="PF04810"/>
    </source>
</evidence>
<dbReference type="GO" id="GO:0000149">
    <property type="term" value="F:SNARE binding"/>
    <property type="evidence" value="ECO:0007669"/>
    <property type="project" value="TreeGrafter"/>
</dbReference>
<comment type="caution">
    <text evidence="10">The sequence shown here is derived from an EMBL/GenBank/DDBJ whole genome shotgun (WGS) entry which is preliminary data.</text>
</comment>
<dbReference type="InterPro" id="IPR050550">
    <property type="entry name" value="SEC23_SEC24_subfamily"/>
</dbReference>
<dbReference type="Gene3D" id="2.60.40.1670">
    <property type="entry name" value="beta-sandwich domain of Sec23/24"/>
    <property type="match status" value="1"/>
</dbReference>
<feature type="compositionally biased region" description="Low complexity" evidence="4">
    <location>
        <begin position="41"/>
        <end position="69"/>
    </location>
</feature>
<evidence type="ECO:0000256" key="1">
    <source>
        <dbReference type="ARBA" id="ARBA00008334"/>
    </source>
</evidence>
<feature type="compositionally biased region" description="Low complexity" evidence="4">
    <location>
        <begin position="20"/>
        <end position="33"/>
    </location>
</feature>
<feature type="compositionally biased region" description="Polar residues" evidence="4">
    <location>
        <begin position="108"/>
        <end position="127"/>
    </location>
</feature>
<dbReference type="SUPFAM" id="SSF82754">
    <property type="entry name" value="C-terminal, gelsolin-like domain of Sec23/24"/>
    <property type="match status" value="1"/>
</dbReference>
<dbReference type="GO" id="GO:0090110">
    <property type="term" value="P:COPII-coated vesicle cargo loading"/>
    <property type="evidence" value="ECO:0007669"/>
    <property type="project" value="TreeGrafter"/>
</dbReference>
<evidence type="ECO:0000256" key="3">
    <source>
        <dbReference type="ARBA" id="ARBA00022927"/>
    </source>
</evidence>
<dbReference type="GO" id="GO:0070971">
    <property type="term" value="C:endoplasmic reticulum exit site"/>
    <property type="evidence" value="ECO:0007669"/>
    <property type="project" value="TreeGrafter"/>
</dbReference>
<dbReference type="OrthoDB" id="49016at2759"/>
<dbReference type="OMA" id="INPFMTF"/>
<dbReference type="SUPFAM" id="SSF81995">
    <property type="entry name" value="beta-sandwich domain of Sec23/24"/>
    <property type="match status" value="1"/>
</dbReference>
<dbReference type="InterPro" id="IPR012990">
    <property type="entry name" value="Beta-sandwich_Sec23_24"/>
</dbReference>
<proteinExistence type="inferred from homology"/>
<evidence type="ECO:0000313" key="10">
    <source>
        <dbReference type="EMBL" id="KYQ93908.1"/>
    </source>
</evidence>
<feature type="compositionally biased region" description="Low complexity" evidence="4">
    <location>
        <begin position="194"/>
        <end position="206"/>
    </location>
</feature>
<dbReference type="InterPro" id="IPR036174">
    <property type="entry name" value="Znf_Sec23_Sec24_sf"/>
</dbReference>
<feature type="domain" description="Zinc finger Sec23/Sec24-type" evidence="6">
    <location>
        <begin position="344"/>
        <end position="382"/>
    </location>
</feature>
<dbReference type="InterPro" id="IPR036180">
    <property type="entry name" value="Gelsolin-like_dom_sf"/>
</dbReference>
<dbReference type="EMBL" id="LODT01000025">
    <property type="protein sequence ID" value="KYQ93908.1"/>
    <property type="molecule type" value="Genomic_DNA"/>
</dbReference>
<dbReference type="Pfam" id="PF04810">
    <property type="entry name" value="zf-Sec23_Sec24"/>
    <property type="match status" value="1"/>
</dbReference>
<feature type="compositionally biased region" description="Low complexity" evidence="4">
    <location>
        <begin position="129"/>
        <end position="139"/>
    </location>
</feature>
<feature type="region of interest" description="Disordered" evidence="4">
    <location>
        <begin position="1"/>
        <end position="139"/>
    </location>
</feature>
<dbReference type="SUPFAM" id="SSF81811">
    <property type="entry name" value="Helical domain of Sec23/24"/>
    <property type="match status" value="1"/>
</dbReference>
<gene>
    <name evidence="10" type="ORF">DLAC_05313</name>
</gene>
<dbReference type="Proteomes" id="UP000076078">
    <property type="component" value="Unassembled WGS sequence"/>
</dbReference>
<keyword evidence="3" id="KW-0653">Protein transport</keyword>
<dbReference type="InParanoid" id="A0A151ZIT2"/>
<evidence type="ECO:0000259" key="7">
    <source>
        <dbReference type="Pfam" id="PF04811"/>
    </source>
</evidence>
<protein>
    <submittedName>
        <fullName evidence="10">Putative transport protein</fullName>
    </submittedName>
</protein>
<dbReference type="FunCoup" id="A0A151ZIT2">
    <property type="interactions" value="841"/>
</dbReference>
<dbReference type="Gene3D" id="2.30.30.380">
    <property type="entry name" value="Zn-finger domain of Sec23/24"/>
    <property type="match status" value="1"/>
</dbReference>
<feature type="domain" description="Sec23/Sec24 beta-sandwich" evidence="9">
    <location>
        <begin position="651"/>
        <end position="733"/>
    </location>
</feature>
<dbReference type="Gene3D" id="3.40.20.10">
    <property type="entry name" value="Severin"/>
    <property type="match status" value="1"/>
</dbReference>
<feature type="region of interest" description="Disordered" evidence="4">
    <location>
        <begin position="194"/>
        <end position="223"/>
    </location>
</feature>
<dbReference type="Pfam" id="PF08033">
    <property type="entry name" value="Sec23_BS"/>
    <property type="match status" value="1"/>
</dbReference>
<feature type="domain" description="Gelsolin-like" evidence="5">
    <location>
        <begin position="875"/>
        <end position="938"/>
    </location>
</feature>
<keyword evidence="11" id="KW-1185">Reference proteome</keyword>
<dbReference type="GO" id="GO:0006886">
    <property type="term" value="P:intracellular protein transport"/>
    <property type="evidence" value="ECO:0007669"/>
    <property type="project" value="InterPro"/>
</dbReference>
<dbReference type="Pfam" id="PF04811">
    <property type="entry name" value="Sec23_trunk"/>
    <property type="match status" value="1"/>
</dbReference>
<sequence>MSSQYNQPTGLPHQTGDNYIQQQGQIPLQQGQFVPPPPQQPQQDQIPMSYNQSPTQQQPQQGQIPMNYNQPPPPPSQQQQQQYYNTPNSYNQPPTQQSQQQGQIPMNYNQPPTQSPIQHQGQISMGYNQPPTQQSQQQGQIPMNYNQGVQYNNDGNQLPNIQNLSISNNNPNQYINQQQQQPPMMNTFVPSYQQGQIPQQQQGQIPMSYNQSPTQQQQQQQQPNYNNMVLPQNIQAQQQQQQQAPRIAPSQIPSSTAILEQYKSYIYKTNQEPILPPPSSVSQFCIDQQNARPNFMRSTMYTIPENEDILNQTHIPFVIHTTPFAALNHPSEMPIPQIVHPGSPVQCKRCHAYSNPFNLFTNGGRYFICRFCEFENTVEKEYFSAVLPNGLRTDFEQRPELQFGSYEFLLSTPVPPQLPAYVFVIEISQFTIQNGIVQVVIESLRRMFNNHSSSMPSRIGIITYDTEVHFWSFKKTYTQPQMKVLSKSQVFVPIEDGFLVNYQESKTLIDHFFDNILNFFRNPPAISRDFAFGAAVQSASLALEKCGGRVSVFTSNLPKGTPGNIERREKTLSPSSPASSNFYKPVAAQCVKMNVSVDIFCLPAEVCDLPTSAQLSALTGGQLYCYPNYLTDLHSDQLAQDIIENHITEFGINATAKVRCSSGITAHTHFGHFSTVQNEIQLAGVSQGKTISTLIKYDDKLKPKAKAYIQFAMIYVNLKGETRIRVHNLRLNTDSAFVSYFKDADLDSIITYLARVASRDIAGSGPSNIRTSIVDKSVDILASYRKNCAADKSPSQLILPELFKLLPLYILSMMKTPPFRLSVDISPDLRYFYQHLYTSLAPSKIIPLIYPRMYPLHHLQAHEGLLSTTAKPDHIVLPVFQRLCADQIAQNGIYLVDDGRSLVLWVQQFASQHQLKQLFDNETIVGFNNQKLYQLYQSQRSQNEYHQRVDNIVSALSQLRGHPYRSLQFSQSTQSDPLDSYLKSIFYEDKGVDSISYVDFLCQVHKQIQNKLS</sequence>
<reference evidence="10 11" key="1">
    <citation type="submission" date="2015-12" db="EMBL/GenBank/DDBJ databases">
        <title>Dictyostelia acquired genes for synthesis and detection of signals that induce cell-type specialization by lateral gene transfer from prokaryotes.</title>
        <authorList>
            <person name="Gloeckner G."/>
            <person name="Schaap P."/>
        </authorList>
    </citation>
    <scope>NUCLEOTIDE SEQUENCE [LARGE SCALE GENOMIC DNA]</scope>
    <source>
        <strain evidence="10 11">TK</strain>
    </source>
</reference>
<dbReference type="InterPro" id="IPR036175">
    <property type="entry name" value="Sec23/24_helical_dom_sf"/>
</dbReference>
<dbReference type="InterPro" id="IPR006900">
    <property type="entry name" value="Sec23/24_helical_dom"/>
</dbReference>
<dbReference type="InterPro" id="IPR006896">
    <property type="entry name" value="Sec23/24_trunk_dom"/>
</dbReference>
<name>A0A151ZIT2_TIELA</name>
<accession>A0A151ZIT2</accession>
<dbReference type="PANTHER" id="PTHR13803:SF4">
    <property type="entry name" value="SECRETORY 24CD, ISOFORM C"/>
    <property type="match status" value="1"/>
</dbReference>
<evidence type="ECO:0000259" key="9">
    <source>
        <dbReference type="Pfam" id="PF08033"/>
    </source>
</evidence>
<dbReference type="GO" id="GO:0008270">
    <property type="term" value="F:zinc ion binding"/>
    <property type="evidence" value="ECO:0007669"/>
    <property type="project" value="InterPro"/>
</dbReference>
<evidence type="ECO:0000313" key="11">
    <source>
        <dbReference type="Proteomes" id="UP000076078"/>
    </source>
</evidence>
<dbReference type="SUPFAM" id="SSF82919">
    <property type="entry name" value="Zn-finger domain of Sec23/24"/>
    <property type="match status" value="1"/>
</dbReference>
<evidence type="ECO:0000256" key="2">
    <source>
        <dbReference type="ARBA" id="ARBA00022448"/>
    </source>
</evidence>